<dbReference type="Pfam" id="PF13671">
    <property type="entry name" value="AAA_33"/>
    <property type="match status" value="1"/>
</dbReference>
<evidence type="ECO:0000313" key="1">
    <source>
        <dbReference type="EMBL" id="NML97903.1"/>
    </source>
</evidence>
<sequence length="172" mass="19056">MTSNSEASLDKATVLHMVCGKIASGKSTLTKRLACTENALVISEDVWMAHLYAGEIRTLDDYVRCSARVRRVLSDHVQALLSAGMSVILDFPFNTISSRAWGRELFSGARVGHRLHYLDVSDEICKTRLRARNASGEHPFETTDAQFDQITQYFVPPSAAEGFQIVLHSPAQ</sequence>
<name>A0A848IE77_9BURK</name>
<gene>
    <name evidence="1" type="ORF">HHL24_08070</name>
</gene>
<keyword evidence="2" id="KW-1185">Reference proteome</keyword>
<dbReference type="RefSeq" id="WP_169484978.1">
    <property type="nucleotide sequence ID" value="NZ_JABBGJ010000007.1"/>
</dbReference>
<reference evidence="1 2" key="1">
    <citation type="submission" date="2020-04" db="EMBL/GenBank/DDBJ databases">
        <title>Paraburkholderia sp. RP-4-7 isolated from soil.</title>
        <authorList>
            <person name="Dahal R.H."/>
        </authorList>
    </citation>
    <scope>NUCLEOTIDE SEQUENCE [LARGE SCALE GENOMIC DNA]</scope>
    <source>
        <strain evidence="1 2">RP-4-7</strain>
    </source>
</reference>
<dbReference type="GO" id="GO:0005524">
    <property type="term" value="F:ATP binding"/>
    <property type="evidence" value="ECO:0007669"/>
    <property type="project" value="UniProtKB-KW"/>
</dbReference>
<keyword evidence="1" id="KW-0547">Nucleotide-binding</keyword>
<evidence type="ECO:0000313" key="2">
    <source>
        <dbReference type="Proteomes" id="UP000544134"/>
    </source>
</evidence>
<dbReference type="SUPFAM" id="SSF52540">
    <property type="entry name" value="P-loop containing nucleoside triphosphate hydrolases"/>
    <property type="match status" value="1"/>
</dbReference>
<dbReference type="EMBL" id="JABBGJ010000007">
    <property type="protein sequence ID" value="NML97903.1"/>
    <property type="molecule type" value="Genomic_DNA"/>
</dbReference>
<comment type="caution">
    <text evidence="1">The sequence shown here is derived from an EMBL/GenBank/DDBJ whole genome shotgun (WGS) entry which is preliminary data.</text>
</comment>
<dbReference type="InterPro" id="IPR027417">
    <property type="entry name" value="P-loop_NTPase"/>
</dbReference>
<dbReference type="Proteomes" id="UP000544134">
    <property type="component" value="Unassembled WGS sequence"/>
</dbReference>
<dbReference type="Gene3D" id="3.40.50.300">
    <property type="entry name" value="P-loop containing nucleotide triphosphate hydrolases"/>
    <property type="match status" value="1"/>
</dbReference>
<organism evidence="1 2">
    <name type="scientific">Paraburkholderia polaris</name>
    <dbReference type="NCBI Taxonomy" id="2728848"/>
    <lineage>
        <taxon>Bacteria</taxon>
        <taxon>Pseudomonadati</taxon>
        <taxon>Pseudomonadota</taxon>
        <taxon>Betaproteobacteria</taxon>
        <taxon>Burkholderiales</taxon>
        <taxon>Burkholderiaceae</taxon>
        <taxon>Paraburkholderia</taxon>
    </lineage>
</organism>
<accession>A0A848IE77</accession>
<dbReference type="AlphaFoldDB" id="A0A848IE77"/>
<protein>
    <submittedName>
        <fullName evidence="1">ATP-binding protein</fullName>
    </submittedName>
</protein>
<proteinExistence type="predicted"/>
<keyword evidence="1" id="KW-0067">ATP-binding</keyword>